<dbReference type="EMBL" id="JAPAAF010000005">
    <property type="protein sequence ID" value="MCW0482120.1"/>
    <property type="molecule type" value="Genomic_DNA"/>
</dbReference>
<feature type="region of interest" description="Disordered" evidence="1">
    <location>
        <begin position="49"/>
        <end position="68"/>
    </location>
</feature>
<evidence type="ECO:0000313" key="2">
    <source>
        <dbReference type="EMBL" id="MCW0482120.1"/>
    </source>
</evidence>
<feature type="region of interest" description="Disordered" evidence="1">
    <location>
        <begin position="1"/>
        <end position="37"/>
    </location>
</feature>
<dbReference type="Proteomes" id="UP001163821">
    <property type="component" value="Unassembled WGS sequence"/>
</dbReference>
<dbReference type="AlphaFoldDB" id="A0AA42C9G6"/>
<accession>A0AA42C9G6</accession>
<comment type="caution">
    <text evidence="2">The sequence shown here is derived from an EMBL/GenBank/DDBJ whole genome shotgun (WGS) entry which is preliminary data.</text>
</comment>
<feature type="compositionally biased region" description="Basic residues" evidence="1">
    <location>
        <begin position="1"/>
        <end position="11"/>
    </location>
</feature>
<reference evidence="2" key="1">
    <citation type="submission" date="2022-10" db="EMBL/GenBank/DDBJ databases">
        <title>Gaoshiqiia sediminis gen. nov., sp. nov., isolated from coastal sediment.</title>
        <authorList>
            <person name="Yu W.X."/>
            <person name="Mu D.S."/>
            <person name="Du J.Z."/>
            <person name="Liang Y.Q."/>
        </authorList>
    </citation>
    <scope>NUCLEOTIDE SEQUENCE</scope>
    <source>
        <strain evidence="2">A06</strain>
    </source>
</reference>
<organism evidence="2 3">
    <name type="scientific">Gaoshiqia sediminis</name>
    <dbReference type="NCBI Taxonomy" id="2986998"/>
    <lineage>
        <taxon>Bacteria</taxon>
        <taxon>Pseudomonadati</taxon>
        <taxon>Bacteroidota</taxon>
        <taxon>Bacteroidia</taxon>
        <taxon>Marinilabiliales</taxon>
        <taxon>Prolixibacteraceae</taxon>
        <taxon>Gaoshiqia</taxon>
    </lineage>
</organism>
<gene>
    <name evidence="2" type="ORF">N2K84_05215</name>
</gene>
<keyword evidence="3" id="KW-1185">Reference proteome</keyword>
<feature type="compositionally biased region" description="Basic residues" evidence="1">
    <location>
        <begin position="27"/>
        <end position="37"/>
    </location>
</feature>
<proteinExistence type="predicted"/>
<name>A0AA42C9G6_9BACT</name>
<evidence type="ECO:0000313" key="3">
    <source>
        <dbReference type="Proteomes" id="UP001163821"/>
    </source>
</evidence>
<sequence length="68" mass="7921">MKSNKNSKKNFKHSDIEKNDIGSQFGKAKKDKSTKKRLSIYDEFDDEPLDELDYQLNAGDSLDEDDEY</sequence>
<evidence type="ECO:0000256" key="1">
    <source>
        <dbReference type="SAM" id="MobiDB-lite"/>
    </source>
</evidence>
<dbReference type="RefSeq" id="WP_282590728.1">
    <property type="nucleotide sequence ID" value="NZ_JAPAAF010000005.1"/>
</dbReference>
<protein>
    <submittedName>
        <fullName evidence="2">Uncharacterized protein</fullName>
    </submittedName>
</protein>